<comment type="catalytic activity">
    <reaction evidence="1 9 10">
        <text>[protein]-peptidylproline (omega=180) = [protein]-peptidylproline (omega=0)</text>
        <dbReference type="Rhea" id="RHEA:16237"/>
        <dbReference type="Rhea" id="RHEA-COMP:10747"/>
        <dbReference type="Rhea" id="RHEA-COMP:10748"/>
        <dbReference type="ChEBI" id="CHEBI:83833"/>
        <dbReference type="ChEBI" id="CHEBI:83834"/>
        <dbReference type="EC" id="5.2.1.8"/>
    </reaction>
</comment>
<dbReference type="InterPro" id="IPR001179">
    <property type="entry name" value="PPIase_FKBP_dom"/>
</dbReference>
<comment type="similarity">
    <text evidence="3 10">Belongs to the FKBP-type PPIase family.</text>
</comment>
<evidence type="ECO:0000313" key="12">
    <source>
        <dbReference type="EMBL" id="GLP97165.1"/>
    </source>
</evidence>
<reference evidence="12" key="2">
    <citation type="submission" date="2023-01" db="EMBL/GenBank/DDBJ databases">
        <title>Draft genome sequence of Paraferrimonas sedimenticola strain NBRC 101628.</title>
        <authorList>
            <person name="Sun Q."/>
            <person name="Mori K."/>
        </authorList>
    </citation>
    <scope>NUCLEOTIDE SEQUENCE</scope>
    <source>
        <strain evidence="12">NBRC 101628</strain>
    </source>
</reference>
<reference evidence="12" key="1">
    <citation type="journal article" date="2014" name="Int. J. Syst. Evol. Microbiol.">
        <title>Complete genome sequence of Corynebacterium casei LMG S-19264T (=DSM 44701T), isolated from a smear-ripened cheese.</title>
        <authorList>
            <consortium name="US DOE Joint Genome Institute (JGI-PGF)"/>
            <person name="Walter F."/>
            <person name="Albersmeier A."/>
            <person name="Kalinowski J."/>
            <person name="Ruckert C."/>
        </authorList>
    </citation>
    <scope>NUCLEOTIDE SEQUENCE</scope>
    <source>
        <strain evidence="12">NBRC 101628</strain>
    </source>
</reference>
<dbReference type="PROSITE" id="PS50059">
    <property type="entry name" value="FKBP_PPIASE"/>
    <property type="match status" value="1"/>
</dbReference>
<evidence type="ECO:0000256" key="9">
    <source>
        <dbReference type="PROSITE-ProRule" id="PRU00277"/>
    </source>
</evidence>
<dbReference type="AlphaFoldDB" id="A0AA37W194"/>
<dbReference type="PANTHER" id="PTHR47861:SF3">
    <property type="entry name" value="FKBP-TYPE PEPTIDYL-PROLYL CIS-TRANS ISOMERASE SLYD"/>
    <property type="match status" value="1"/>
</dbReference>
<dbReference type="Gene3D" id="3.10.50.40">
    <property type="match status" value="1"/>
</dbReference>
<dbReference type="RefSeq" id="WP_095504968.1">
    <property type="nucleotide sequence ID" value="NZ_BSNC01000006.1"/>
</dbReference>
<dbReference type="NCBIfam" id="NF008008">
    <property type="entry name" value="PRK10737.1"/>
    <property type="match status" value="1"/>
</dbReference>
<evidence type="ECO:0000256" key="4">
    <source>
        <dbReference type="ARBA" id="ARBA00022490"/>
    </source>
</evidence>
<dbReference type="EMBL" id="BSNC01000006">
    <property type="protein sequence ID" value="GLP97165.1"/>
    <property type="molecule type" value="Genomic_DNA"/>
</dbReference>
<comment type="subcellular location">
    <subcellularLocation>
        <location evidence="2">Cytoplasm</location>
    </subcellularLocation>
</comment>
<dbReference type="GO" id="GO:0042026">
    <property type="term" value="P:protein refolding"/>
    <property type="evidence" value="ECO:0007669"/>
    <property type="project" value="UniProtKB-ARBA"/>
</dbReference>
<dbReference type="PANTHER" id="PTHR47861">
    <property type="entry name" value="FKBP-TYPE PEPTIDYL-PROLYL CIS-TRANS ISOMERASE SLYD"/>
    <property type="match status" value="1"/>
</dbReference>
<dbReference type="GO" id="GO:0005737">
    <property type="term" value="C:cytoplasm"/>
    <property type="evidence" value="ECO:0007669"/>
    <property type="project" value="UniProtKB-SubCell"/>
</dbReference>
<evidence type="ECO:0000256" key="2">
    <source>
        <dbReference type="ARBA" id="ARBA00004496"/>
    </source>
</evidence>
<evidence type="ECO:0000256" key="5">
    <source>
        <dbReference type="ARBA" id="ARBA00023110"/>
    </source>
</evidence>
<dbReference type="InterPro" id="IPR046357">
    <property type="entry name" value="PPIase_dom_sf"/>
</dbReference>
<keyword evidence="5 9" id="KW-0697">Rotamase</keyword>
<keyword evidence="7 9" id="KW-0413">Isomerase</keyword>
<dbReference type="EC" id="5.2.1.8" evidence="10"/>
<evidence type="ECO:0000256" key="3">
    <source>
        <dbReference type="ARBA" id="ARBA00006577"/>
    </source>
</evidence>
<keyword evidence="13" id="KW-1185">Reference proteome</keyword>
<accession>A0AA37W194</accession>
<sequence length="187" mass="20110">MKICENKVVTLHYRLHDDQGQLIESSFDSEPMQYLHGAENMIPGLEVQLEGKQVGDTMTAEVPADQAYGDYQESLRQSVPIEAFGNVEDIIPGMRFIAETDVGQRPVQVVEVSENEVVVDGNHPLAGVALSFEVEVVEVRDASADEIAHGHVHPEASDCDNEGGCCGGAGHEDPNHQCCGGGGCKSH</sequence>
<dbReference type="GO" id="GO:0003755">
    <property type="term" value="F:peptidyl-prolyl cis-trans isomerase activity"/>
    <property type="evidence" value="ECO:0007669"/>
    <property type="project" value="UniProtKB-UniRule"/>
</dbReference>
<keyword evidence="6" id="KW-0143">Chaperone</keyword>
<evidence type="ECO:0000313" key="13">
    <source>
        <dbReference type="Proteomes" id="UP001161422"/>
    </source>
</evidence>
<name>A0AA37W194_9GAMM</name>
<gene>
    <name evidence="12" type="primary">slyD</name>
    <name evidence="12" type="ORF">GCM10007895_24720</name>
</gene>
<dbReference type="SUPFAM" id="SSF54534">
    <property type="entry name" value="FKBP-like"/>
    <property type="match status" value="1"/>
</dbReference>
<proteinExistence type="inferred from homology"/>
<evidence type="ECO:0000256" key="7">
    <source>
        <dbReference type="ARBA" id="ARBA00023235"/>
    </source>
</evidence>
<feature type="domain" description="PPIase FKBP-type" evidence="11">
    <location>
        <begin position="6"/>
        <end position="95"/>
    </location>
</feature>
<protein>
    <recommendedName>
        <fullName evidence="10">Peptidyl-prolyl cis-trans isomerase</fullName>
        <ecNumber evidence="10">5.2.1.8</ecNumber>
    </recommendedName>
</protein>
<evidence type="ECO:0000259" key="11">
    <source>
        <dbReference type="PROSITE" id="PS50059"/>
    </source>
</evidence>
<evidence type="ECO:0000256" key="6">
    <source>
        <dbReference type="ARBA" id="ARBA00023186"/>
    </source>
</evidence>
<keyword evidence="4" id="KW-0963">Cytoplasm</keyword>
<dbReference type="Pfam" id="PF00254">
    <property type="entry name" value="FKBP_C"/>
    <property type="match status" value="1"/>
</dbReference>
<evidence type="ECO:0000256" key="1">
    <source>
        <dbReference type="ARBA" id="ARBA00000971"/>
    </source>
</evidence>
<evidence type="ECO:0000256" key="10">
    <source>
        <dbReference type="RuleBase" id="RU003915"/>
    </source>
</evidence>
<organism evidence="12 13">
    <name type="scientific">Paraferrimonas sedimenticola</name>
    <dbReference type="NCBI Taxonomy" id="375674"/>
    <lineage>
        <taxon>Bacteria</taxon>
        <taxon>Pseudomonadati</taxon>
        <taxon>Pseudomonadota</taxon>
        <taxon>Gammaproteobacteria</taxon>
        <taxon>Alteromonadales</taxon>
        <taxon>Ferrimonadaceae</taxon>
        <taxon>Paraferrimonas</taxon>
    </lineage>
</organism>
<comment type="function">
    <text evidence="8">Also involved in hydrogenase metallocenter assembly, probably by participating in the nickel insertion step. This function in hydrogenase biosynthesis requires chaperone activity and the presence of the metal-binding domain, but not PPIase activity.</text>
</comment>
<comment type="caution">
    <text evidence="12">The sequence shown here is derived from an EMBL/GenBank/DDBJ whole genome shotgun (WGS) entry which is preliminary data.</text>
</comment>
<evidence type="ECO:0000256" key="8">
    <source>
        <dbReference type="ARBA" id="ARBA00037071"/>
    </source>
</evidence>
<dbReference type="Proteomes" id="UP001161422">
    <property type="component" value="Unassembled WGS sequence"/>
</dbReference>